<evidence type="ECO:0000256" key="2">
    <source>
        <dbReference type="SAM" id="SignalP"/>
    </source>
</evidence>
<feature type="signal peptide" evidence="2">
    <location>
        <begin position="1"/>
        <end position="23"/>
    </location>
</feature>
<comment type="caution">
    <text evidence="3">The sequence shown here is derived from an EMBL/GenBank/DDBJ whole genome shotgun (WGS) entry which is preliminary data.</text>
</comment>
<sequence length="263" mass="28722">MLRPNYTHLLLLLLPLCLDAVLSLPLLPDDVDDKGHDWSMILSPLLTNPSNSSTLQGVPLWLDGRPYPLVQPNRASYNKLDMVQPGGRLVHPQVLGSQISQDSMWDVAGKGAEGVFMPHSPRSGPHSSPNRYKNMRAPGLLLSKKLHLSKRSEGGKIPTMGLGKRSTGYVSFLGIGVLSDLRKFFNELRTNLDSVEEVAALSQEQGLSINPEDFLALLAQHEARVEARKGGSGRSAPTQPQSNKLMFGYTPDNQPYAHSGLGK</sequence>
<accession>A0AAE1F624</accession>
<evidence type="ECO:0000313" key="3">
    <source>
        <dbReference type="EMBL" id="KAK3868139.1"/>
    </source>
</evidence>
<proteinExistence type="predicted"/>
<gene>
    <name evidence="3" type="ORF">Pcinc_026460</name>
</gene>
<reference evidence="3" key="1">
    <citation type="submission" date="2023-10" db="EMBL/GenBank/DDBJ databases">
        <title>Genome assemblies of two species of porcelain crab, Petrolisthes cinctipes and Petrolisthes manimaculis (Anomura: Porcellanidae).</title>
        <authorList>
            <person name="Angst P."/>
        </authorList>
    </citation>
    <scope>NUCLEOTIDE SEQUENCE</scope>
    <source>
        <strain evidence="3">PB745_01</strain>
        <tissue evidence="3">Gill</tissue>
    </source>
</reference>
<feature type="chain" id="PRO_5041962490" evidence="2">
    <location>
        <begin position="24"/>
        <end position="263"/>
    </location>
</feature>
<name>A0AAE1F624_PETCI</name>
<feature type="compositionally biased region" description="Polar residues" evidence="1">
    <location>
        <begin position="235"/>
        <end position="244"/>
    </location>
</feature>
<evidence type="ECO:0000256" key="1">
    <source>
        <dbReference type="SAM" id="MobiDB-lite"/>
    </source>
</evidence>
<organism evidence="3 4">
    <name type="scientific">Petrolisthes cinctipes</name>
    <name type="common">Flat porcelain crab</name>
    <dbReference type="NCBI Taxonomy" id="88211"/>
    <lineage>
        <taxon>Eukaryota</taxon>
        <taxon>Metazoa</taxon>
        <taxon>Ecdysozoa</taxon>
        <taxon>Arthropoda</taxon>
        <taxon>Crustacea</taxon>
        <taxon>Multicrustacea</taxon>
        <taxon>Malacostraca</taxon>
        <taxon>Eumalacostraca</taxon>
        <taxon>Eucarida</taxon>
        <taxon>Decapoda</taxon>
        <taxon>Pleocyemata</taxon>
        <taxon>Anomura</taxon>
        <taxon>Galatheoidea</taxon>
        <taxon>Porcellanidae</taxon>
        <taxon>Petrolisthes</taxon>
    </lineage>
</organism>
<evidence type="ECO:0000313" key="4">
    <source>
        <dbReference type="Proteomes" id="UP001286313"/>
    </source>
</evidence>
<dbReference type="Proteomes" id="UP001286313">
    <property type="component" value="Unassembled WGS sequence"/>
</dbReference>
<dbReference type="EMBL" id="JAWQEG010003074">
    <property type="protein sequence ID" value="KAK3868139.1"/>
    <property type="molecule type" value="Genomic_DNA"/>
</dbReference>
<protein>
    <submittedName>
        <fullName evidence="3">Uncharacterized protein</fullName>
    </submittedName>
</protein>
<keyword evidence="4" id="KW-1185">Reference proteome</keyword>
<feature type="region of interest" description="Disordered" evidence="1">
    <location>
        <begin position="226"/>
        <end position="263"/>
    </location>
</feature>
<dbReference type="AlphaFoldDB" id="A0AAE1F624"/>
<keyword evidence="2" id="KW-0732">Signal</keyword>